<dbReference type="KEGG" id="mmaa:FR932_13720"/>
<accession>A0A5J6WN15</accession>
<name>A0A5J6WN15_MORMI</name>
<dbReference type="AlphaFoldDB" id="A0A5J6WN15"/>
<keyword evidence="2" id="KW-1185">Reference proteome</keyword>
<gene>
    <name evidence="1" type="ORF">FR932_13720</name>
</gene>
<dbReference type="RefSeq" id="WP_019441423.1">
    <property type="nucleotide sequence ID" value="NZ_ALOE01000018.1"/>
</dbReference>
<organism evidence="1 2">
    <name type="scientific">Moritella marina ATCC 15381</name>
    <dbReference type="NCBI Taxonomy" id="1202962"/>
    <lineage>
        <taxon>Bacteria</taxon>
        <taxon>Pseudomonadati</taxon>
        <taxon>Pseudomonadota</taxon>
        <taxon>Gammaproteobacteria</taxon>
        <taxon>Alteromonadales</taxon>
        <taxon>Moritellaceae</taxon>
        <taxon>Moritella</taxon>
    </lineage>
</organism>
<protein>
    <submittedName>
        <fullName evidence="1">Uncharacterized protein</fullName>
    </submittedName>
</protein>
<evidence type="ECO:0000313" key="1">
    <source>
        <dbReference type="EMBL" id="QFI38834.1"/>
    </source>
</evidence>
<sequence>MNKIALLAVGLSGLVTGYITYQWSTPEINERFNSDTRMYVNTNFDKSHTIDINAGLELKVDGQFEYYLVIPKNIGFSSVGNYTLEDGLLSLNIVYSEPLLADQESKEPLALYEKLVSRAEMHTTENMLAFRPLHNDRALVVFAERGAFYFKPRD</sequence>
<dbReference type="OrthoDB" id="9933908at2"/>
<reference evidence="1 2" key="1">
    <citation type="submission" date="2019-09" db="EMBL/GenBank/DDBJ databases">
        <title>Hybrid Assembly of the complete Genome of the Deep-Sea Bacterium Moritella marina from long Nanopore and Illumina reads.</title>
        <authorList>
            <person name="Magin S."/>
            <person name="Georgoulis A."/>
            <person name="Papadimitriou K."/>
            <person name="Iliakis G."/>
            <person name="Vorgias C.E."/>
        </authorList>
    </citation>
    <scope>NUCLEOTIDE SEQUENCE [LARGE SCALE GENOMIC DNA]</scope>
    <source>
        <strain evidence="1 2">MP-1</strain>
    </source>
</reference>
<evidence type="ECO:0000313" key="2">
    <source>
        <dbReference type="Proteomes" id="UP000327424"/>
    </source>
</evidence>
<proteinExistence type="predicted"/>
<dbReference type="EMBL" id="CP044399">
    <property type="protein sequence ID" value="QFI38834.1"/>
    <property type="molecule type" value="Genomic_DNA"/>
</dbReference>
<dbReference type="Proteomes" id="UP000327424">
    <property type="component" value="Chromosome"/>
</dbReference>